<evidence type="ECO:0000313" key="1">
    <source>
        <dbReference type="EMBL" id="ESU24084.1"/>
    </source>
</evidence>
<gene>
    <name evidence="1" type="ORF">FSS13T_20540</name>
</gene>
<evidence type="ECO:0000313" key="2">
    <source>
        <dbReference type="Proteomes" id="UP000018234"/>
    </source>
</evidence>
<name>A0ABN0QEZ2_9FLAO</name>
<sequence length="38" mass="4478">MVYFNKMGDLSFERKVTLIFFSVLACNHFLIPNHAFNI</sequence>
<dbReference type="PROSITE" id="PS51257">
    <property type="entry name" value="PROKAR_LIPOPROTEIN"/>
    <property type="match status" value="1"/>
</dbReference>
<accession>A0ABN0QEZ2</accession>
<evidence type="ECO:0008006" key="3">
    <source>
        <dbReference type="Google" id="ProtNLM"/>
    </source>
</evidence>
<dbReference type="Proteomes" id="UP000018234">
    <property type="component" value="Unassembled WGS sequence"/>
</dbReference>
<keyword evidence="2" id="KW-1185">Reference proteome</keyword>
<organism evidence="1 2">
    <name type="scientific">Flavobacterium saliperosum S13</name>
    <dbReference type="NCBI Taxonomy" id="1341155"/>
    <lineage>
        <taxon>Bacteria</taxon>
        <taxon>Pseudomonadati</taxon>
        <taxon>Bacteroidota</taxon>
        <taxon>Flavobacteriia</taxon>
        <taxon>Flavobacteriales</taxon>
        <taxon>Flavobacteriaceae</taxon>
        <taxon>Flavobacterium</taxon>
    </lineage>
</organism>
<reference evidence="1 2" key="1">
    <citation type="submission" date="2013-08" db="EMBL/GenBank/DDBJ databases">
        <title>Flavobacterium saliperosum type strain genome sequencing.</title>
        <authorList>
            <person name="Lee K."/>
            <person name="Yi H."/>
            <person name="Park S."/>
            <person name="Chun J."/>
        </authorList>
    </citation>
    <scope>NUCLEOTIDE SEQUENCE [LARGE SCALE GENOMIC DNA]</scope>
    <source>
        <strain evidence="1 2">S13</strain>
    </source>
</reference>
<protein>
    <recommendedName>
        <fullName evidence="3">Lipoprotein</fullName>
    </recommendedName>
</protein>
<comment type="caution">
    <text evidence="1">The sequence shown here is derived from an EMBL/GenBank/DDBJ whole genome shotgun (WGS) entry which is preliminary data.</text>
</comment>
<proteinExistence type="predicted"/>
<dbReference type="EMBL" id="AVFO01000040">
    <property type="protein sequence ID" value="ESU24084.1"/>
    <property type="molecule type" value="Genomic_DNA"/>
</dbReference>